<proteinExistence type="predicted"/>
<dbReference type="Gene3D" id="3.40.640.10">
    <property type="entry name" value="Type I PLP-dependent aspartate aminotransferase-like (Major domain)"/>
    <property type="match status" value="1"/>
</dbReference>
<dbReference type="SUPFAM" id="SSF53383">
    <property type="entry name" value="PLP-dependent transferases"/>
    <property type="match status" value="1"/>
</dbReference>
<dbReference type="CDD" id="cd06453">
    <property type="entry name" value="SufS_like"/>
    <property type="match status" value="1"/>
</dbReference>
<organism evidence="7">
    <name type="scientific">marine metagenome</name>
    <dbReference type="NCBI Taxonomy" id="408172"/>
    <lineage>
        <taxon>unclassified sequences</taxon>
        <taxon>metagenomes</taxon>
        <taxon>ecological metagenomes</taxon>
    </lineage>
</organism>
<dbReference type="InterPro" id="IPR015421">
    <property type="entry name" value="PyrdxlP-dep_Trfase_major"/>
</dbReference>
<evidence type="ECO:0000256" key="1">
    <source>
        <dbReference type="ARBA" id="ARBA00001933"/>
    </source>
</evidence>
<name>A0A381RGB0_9ZZZZ</name>
<comment type="cofactor">
    <cofactor evidence="1">
        <name>pyridoxal 5'-phosphate</name>
        <dbReference type="ChEBI" id="CHEBI:597326"/>
    </cofactor>
</comment>
<dbReference type="InterPro" id="IPR015422">
    <property type="entry name" value="PyrdxlP-dep_Trfase_small"/>
</dbReference>
<evidence type="ECO:0000256" key="5">
    <source>
        <dbReference type="ARBA" id="ARBA00050776"/>
    </source>
</evidence>
<sequence length="413" mass="44492">MSTDLLDPAAVKADFPLLQQEVNGSPLTYLDSGATSQKPRVVLDSLAGYYEEINANVHRGAYHIAERATTAMEDARRAVQRFIGAPSEREVLFTKNATESINLVAHSWGRNNLADGDVVLITELEHHANIVPWHQLAAERGIELRWIPLTDDGRLDLTGLDRLLDGVKLVGVSAVSNVLGTITPVRQLADAAHAVGALCLVDACQSVPHLPTDVVELGADFLAFSGHKMCGPTGVGVLWSRAELLEAMPPFLGGGEMILNVTRDGFVPNELPWKFEAGTPPIAEIVGLGAAVGYLEGLGMEAVRAHEISLTDYALRTLGDRFGENLVIHGPTDLEQRSGVLSMCYRDVHPHDVSQVLDQYGVCVRAGHHCCKPLMEVLGVAATARASLYIYNDESDIDRLADGLAAVDELFGV</sequence>
<dbReference type="InterPro" id="IPR010970">
    <property type="entry name" value="Cys_dSase_SufS"/>
</dbReference>
<evidence type="ECO:0000259" key="6">
    <source>
        <dbReference type="Pfam" id="PF00266"/>
    </source>
</evidence>
<dbReference type="EC" id="2.8.1.7" evidence="2"/>
<evidence type="ECO:0000256" key="3">
    <source>
        <dbReference type="ARBA" id="ARBA00022679"/>
    </source>
</evidence>
<evidence type="ECO:0000256" key="4">
    <source>
        <dbReference type="ARBA" id="ARBA00022898"/>
    </source>
</evidence>
<dbReference type="Gene3D" id="3.90.1150.10">
    <property type="entry name" value="Aspartate Aminotransferase, domain 1"/>
    <property type="match status" value="1"/>
</dbReference>
<evidence type="ECO:0000256" key="2">
    <source>
        <dbReference type="ARBA" id="ARBA00012239"/>
    </source>
</evidence>
<dbReference type="InterPro" id="IPR000192">
    <property type="entry name" value="Aminotrans_V_dom"/>
</dbReference>
<keyword evidence="4" id="KW-0663">Pyridoxal phosphate</keyword>
<reference evidence="7" key="1">
    <citation type="submission" date="2018-05" db="EMBL/GenBank/DDBJ databases">
        <authorList>
            <person name="Lanie J.A."/>
            <person name="Ng W.-L."/>
            <person name="Kazmierczak K.M."/>
            <person name="Andrzejewski T.M."/>
            <person name="Davidsen T.M."/>
            <person name="Wayne K.J."/>
            <person name="Tettelin H."/>
            <person name="Glass J.I."/>
            <person name="Rusch D."/>
            <person name="Podicherti R."/>
            <person name="Tsui H.-C.T."/>
            <person name="Winkler M.E."/>
        </authorList>
    </citation>
    <scope>NUCLEOTIDE SEQUENCE</scope>
</reference>
<dbReference type="GO" id="GO:0031071">
    <property type="term" value="F:cysteine desulfurase activity"/>
    <property type="evidence" value="ECO:0007669"/>
    <property type="project" value="UniProtKB-EC"/>
</dbReference>
<accession>A0A381RGB0</accession>
<dbReference type="InterPro" id="IPR015424">
    <property type="entry name" value="PyrdxlP-dep_Trfase"/>
</dbReference>
<feature type="domain" description="Aminotransferase class V" evidence="6">
    <location>
        <begin position="28"/>
        <end position="400"/>
    </location>
</feature>
<dbReference type="GO" id="GO:0030170">
    <property type="term" value="F:pyridoxal phosphate binding"/>
    <property type="evidence" value="ECO:0007669"/>
    <property type="project" value="InterPro"/>
</dbReference>
<comment type="catalytic activity">
    <reaction evidence="5">
        <text>(sulfur carrier)-H + L-cysteine = (sulfur carrier)-SH + L-alanine</text>
        <dbReference type="Rhea" id="RHEA:43892"/>
        <dbReference type="Rhea" id="RHEA-COMP:14737"/>
        <dbReference type="Rhea" id="RHEA-COMP:14739"/>
        <dbReference type="ChEBI" id="CHEBI:29917"/>
        <dbReference type="ChEBI" id="CHEBI:35235"/>
        <dbReference type="ChEBI" id="CHEBI:57972"/>
        <dbReference type="ChEBI" id="CHEBI:64428"/>
        <dbReference type="EC" id="2.8.1.7"/>
    </reaction>
</comment>
<keyword evidence="3" id="KW-0808">Transferase</keyword>
<evidence type="ECO:0000313" key="7">
    <source>
        <dbReference type="EMBL" id="SUZ89929.1"/>
    </source>
</evidence>
<dbReference type="Pfam" id="PF00266">
    <property type="entry name" value="Aminotran_5"/>
    <property type="match status" value="1"/>
</dbReference>
<dbReference type="PANTHER" id="PTHR43586">
    <property type="entry name" value="CYSTEINE DESULFURASE"/>
    <property type="match status" value="1"/>
</dbReference>
<dbReference type="NCBIfam" id="TIGR01979">
    <property type="entry name" value="sufS"/>
    <property type="match status" value="1"/>
</dbReference>
<gene>
    <name evidence="7" type="ORF">METZ01_LOCUS42783</name>
</gene>
<dbReference type="GO" id="GO:0006534">
    <property type="term" value="P:cysteine metabolic process"/>
    <property type="evidence" value="ECO:0007669"/>
    <property type="project" value="InterPro"/>
</dbReference>
<dbReference type="AlphaFoldDB" id="A0A381RGB0"/>
<protein>
    <recommendedName>
        <fullName evidence="2">cysteine desulfurase</fullName>
        <ecNumber evidence="2">2.8.1.7</ecNumber>
    </recommendedName>
</protein>
<dbReference type="EMBL" id="UINC01001851">
    <property type="protein sequence ID" value="SUZ89929.1"/>
    <property type="molecule type" value="Genomic_DNA"/>
</dbReference>
<dbReference type="PANTHER" id="PTHR43586:SF8">
    <property type="entry name" value="CYSTEINE DESULFURASE 1, CHLOROPLASTIC"/>
    <property type="match status" value="1"/>
</dbReference>